<protein>
    <submittedName>
        <fullName evidence="1">Uncharacterized protein</fullName>
    </submittedName>
</protein>
<evidence type="ECO:0000313" key="2">
    <source>
        <dbReference type="Proteomes" id="UP000549394"/>
    </source>
</evidence>
<evidence type="ECO:0000313" key="1">
    <source>
        <dbReference type="EMBL" id="CAD5126248.1"/>
    </source>
</evidence>
<proteinExistence type="predicted"/>
<dbReference type="Proteomes" id="UP000549394">
    <property type="component" value="Unassembled WGS sequence"/>
</dbReference>
<comment type="caution">
    <text evidence="1">The sequence shown here is derived from an EMBL/GenBank/DDBJ whole genome shotgun (WGS) entry which is preliminary data.</text>
</comment>
<accession>A0A7I8WDT9</accession>
<organism evidence="1 2">
    <name type="scientific">Dimorphilus gyrociliatus</name>
    <dbReference type="NCBI Taxonomy" id="2664684"/>
    <lineage>
        <taxon>Eukaryota</taxon>
        <taxon>Metazoa</taxon>
        <taxon>Spiralia</taxon>
        <taxon>Lophotrochozoa</taxon>
        <taxon>Annelida</taxon>
        <taxon>Polychaeta</taxon>
        <taxon>Polychaeta incertae sedis</taxon>
        <taxon>Dinophilidae</taxon>
        <taxon>Dimorphilus</taxon>
    </lineage>
</organism>
<keyword evidence="2" id="KW-1185">Reference proteome</keyword>
<gene>
    <name evidence="1" type="ORF">DGYR_LOCUS13500</name>
</gene>
<sequence>MVATTYEMSIQDSRDEKVYVEGILKGKMLMEDNWLIVKYEIYTTQQNNLLCEKMGYESIHSVALPCKLDTLQSEAIEISLKTGSCCNL</sequence>
<dbReference type="EMBL" id="CAJFCJ010000036">
    <property type="protein sequence ID" value="CAD5126248.1"/>
    <property type="molecule type" value="Genomic_DNA"/>
</dbReference>
<dbReference type="AlphaFoldDB" id="A0A7I8WDT9"/>
<reference evidence="1 2" key="1">
    <citation type="submission" date="2020-08" db="EMBL/GenBank/DDBJ databases">
        <authorList>
            <person name="Hejnol A."/>
        </authorList>
    </citation>
    <scope>NUCLEOTIDE SEQUENCE [LARGE SCALE GENOMIC DNA]</scope>
</reference>
<name>A0A7I8WDT9_9ANNE</name>